<evidence type="ECO:0000256" key="1">
    <source>
        <dbReference type="ARBA" id="ARBA00023004"/>
    </source>
</evidence>
<sequence>MRLNQLPLRTAGVIDHVEALSPTDAIAQRLGELGFVPGEPVKVIAFGPLGGDPMAVEIGFTRFALRQSEAQRIVLQAEVPVLPHAACPAHPHEHTLVDADVSPCASQPASLHQPSVAEPLV</sequence>
<keyword evidence="5" id="KW-1185">Reference proteome</keyword>
<reference evidence="4 6" key="2">
    <citation type="submission" date="2019-07" db="EMBL/GenBank/DDBJ databases">
        <title>Whole genome shotgun sequence of Acetobacter indonesiensis NBRC 16471.</title>
        <authorList>
            <person name="Hosoyama A."/>
            <person name="Uohara A."/>
            <person name="Ohji S."/>
            <person name="Ichikawa N."/>
        </authorList>
    </citation>
    <scope>NUCLEOTIDE SEQUENCE [LARGE SCALE GENOMIC DNA]</scope>
    <source>
        <strain evidence="4 6">NBRC 16471</strain>
    </source>
</reference>
<dbReference type="PANTHER" id="PTHR42954:SF2">
    <property type="entry name" value="FE(2+) TRANSPORT PROTEIN A"/>
    <property type="match status" value="1"/>
</dbReference>
<dbReference type="PANTHER" id="PTHR42954">
    <property type="entry name" value="FE(2+) TRANSPORT PROTEIN A"/>
    <property type="match status" value="1"/>
</dbReference>
<dbReference type="EMBL" id="BJXQ01000001">
    <property type="protein sequence ID" value="GEN02125.1"/>
    <property type="molecule type" value="Genomic_DNA"/>
</dbReference>
<evidence type="ECO:0000259" key="2">
    <source>
        <dbReference type="SMART" id="SM00899"/>
    </source>
</evidence>
<dbReference type="SUPFAM" id="SSF50037">
    <property type="entry name" value="C-terminal domain of transcriptional repressors"/>
    <property type="match status" value="1"/>
</dbReference>
<dbReference type="Gene3D" id="2.30.30.90">
    <property type="match status" value="1"/>
</dbReference>
<name>A0A6N3T0W2_9PROT</name>
<dbReference type="GO" id="GO:0046914">
    <property type="term" value="F:transition metal ion binding"/>
    <property type="evidence" value="ECO:0007669"/>
    <property type="project" value="InterPro"/>
</dbReference>
<evidence type="ECO:0000313" key="5">
    <source>
        <dbReference type="Proteomes" id="UP000032673"/>
    </source>
</evidence>
<dbReference type="EMBL" id="BAMW01000006">
    <property type="protein sequence ID" value="GAN62158.1"/>
    <property type="molecule type" value="Genomic_DNA"/>
</dbReference>
<feature type="domain" description="Ferrous iron transporter FeoA-like" evidence="2">
    <location>
        <begin position="1"/>
        <end position="77"/>
    </location>
</feature>
<dbReference type="InterPro" id="IPR008988">
    <property type="entry name" value="Transcriptional_repressor_C"/>
</dbReference>
<evidence type="ECO:0000313" key="6">
    <source>
        <dbReference type="Proteomes" id="UP000321104"/>
    </source>
</evidence>
<organism evidence="4 6">
    <name type="scientific">Acetobacter indonesiensis</name>
    <dbReference type="NCBI Taxonomy" id="104101"/>
    <lineage>
        <taxon>Bacteria</taxon>
        <taxon>Pseudomonadati</taxon>
        <taxon>Pseudomonadota</taxon>
        <taxon>Alphaproteobacteria</taxon>
        <taxon>Acetobacterales</taxon>
        <taxon>Acetobacteraceae</taxon>
        <taxon>Acetobacter</taxon>
    </lineage>
</organism>
<dbReference type="Pfam" id="PF04023">
    <property type="entry name" value="FeoA"/>
    <property type="match status" value="1"/>
</dbReference>
<dbReference type="SMART" id="SM00899">
    <property type="entry name" value="FeoA"/>
    <property type="match status" value="1"/>
</dbReference>
<reference evidence="3 5" key="1">
    <citation type="submission" date="2012-11" db="EMBL/GenBank/DDBJ databases">
        <title>Whole genome sequence of Acetobacter indonesiensis 5H-1.</title>
        <authorList>
            <person name="Azuma Y."/>
            <person name="Higashiura N."/>
            <person name="Hirakawa H."/>
            <person name="Matsushita K."/>
        </authorList>
    </citation>
    <scope>NUCLEOTIDE SEQUENCE [LARGE SCALE GENOMIC DNA]</scope>
    <source>
        <strain evidence="3 5">5H-1</strain>
    </source>
</reference>
<evidence type="ECO:0000313" key="3">
    <source>
        <dbReference type="EMBL" id="GAN62158.1"/>
    </source>
</evidence>
<proteinExistence type="predicted"/>
<evidence type="ECO:0000313" key="4">
    <source>
        <dbReference type="EMBL" id="GEN02125.1"/>
    </source>
</evidence>
<gene>
    <name evidence="3" type="ORF">Abin_006_148</name>
    <name evidence="4" type="ORF">AIN02nite_01500</name>
</gene>
<dbReference type="InterPro" id="IPR052713">
    <property type="entry name" value="FeoA"/>
</dbReference>
<protein>
    <submittedName>
        <fullName evidence="3">Fe2+ transport protein A FeoA</fullName>
    </submittedName>
</protein>
<dbReference type="InterPro" id="IPR007167">
    <property type="entry name" value="Fe-transptr_FeoA-like"/>
</dbReference>
<dbReference type="InterPro" id="IPR038157">
    <property type="entry name" value="FeoA_core_dom"/>
</dbReference>
<dbReference type="Proteomes" id="UP000321104">
    <property type="component" value="Unassembled WGS sequence"/>
</dbReference>
<accession>A0A6N3T0W2</accession>
<dbReference type="Proteomes" id="UP000032673">
    <property type="component" value="Unassembled WGS sequence"/>
</dbReference>
<dbReference type="AlphaFoldDB" id="A0A6N3T0W2"/>
<comment type="caution">
    <text evidence="4">The sequence shown here is derived from an EMBL/GenBank/DDBJ whole genome shotgun (WGS) entry which is preliminary data.</text>
</comment>
<keyword evidence="1" id="KW-0408">Iron</keyword>